<dbReference type="Gene3D" id="3.40.50.10540">
    <property type="entry name" value="Crotonobetainyl-coa:carnitine coa-transferase, domain 1"/>
    <property type="match status" value="1"/>
</dbReference>
<organism evidence="2 3">
    <name type="scientific">Sinisalibacter aestuarii</name>
    <dbReference type="NCBI Taxonomy" id="2949426"/>
    <lineage>
        <taxon>Bacteria</taxon>
        <taxon>Pseudomonadati</taxon>
        <taxon>Pseudomonadota</taxon>
        <taxon>Alphaproteobacteria</taxon>
        <taxon>Rhodobacterales</taxon>
        <taxon>Roseobacteraceae</taxon>
        <taxon>Sinisalibacter</taxon>
    </lineage>
</organism>
<proteinExistence type="predicted"/>
<comment type="caution">
    <text evidence="2">The sequence shown here is derived from an EMBL/GenBank/DDBJ whole genome shotgun (WGS) entry which is preliminary data.</text>
</comment>
<keyword evidence="1 2" id="KW-0808">Transferase</keyword>
<accession>A0ABQ5LSW5</accession>
<protein>
    <submittedName>
        <fullName evidence="2">CoA transferase</fullName>
    </submittedName>
</protein>
<dbReference type="InterPro" id="IPR023606">
    <property type="entry name" value="CoA-Trfase_III_dom_1_sf"/>
</dbReference>
<evidence type="ECO:0000256" key="1">
    <source>
        <dbReference type="ARBA" id="ARBA00022679"/>
    </source>
</evidence>
<dbReference type="InterPro" id="IPR044855">
    <property type="entry name" value="CoA-Trfase_III_dom3_sf"/>
</dbReference>
<dbReference type="PANTHER" id="PTHR48207:SF3">
    <property type="entry name" value="SUCCINATE--HYDROXYMETHYLGLUTARATE COA-TRANSFERASE"/>
    <property type="match status" value="1"/>
</dbReference>
<dbReference type="PANTHER" id="PTHR48207">
    <property type="entry name" value="SUCCINATE--HYDROXYMETHYLGLUTARATE COA-TRANSFERASE"/>
    <property type="match status" value="1"/>
</dbReference>
<dbReference type="InterPro" id="IPR050483">
    <property type="entry name" value="CoA-transferase_III_domain"/>
</dbReference>
<dbReference type="SUPFAM" id="SSF89796">
    <property type="entry name" value="CoA-transferase family III (CaiB/BaiF)"/>
    <property type="match status" value="1"/>
</dbReference>
<dbReference type="EMBL" id="BROH01000005">
    <property type="protein sequence ID" value="GKY88082.1"/>
    <property type="molecule type" value="Genomic_DNA"/>
</dbReference>
<dbReference type="GO" id="GO:0016740">
    <property type="term" value="F:transferase activity"/>
    <property type="evidence" value="ECO:0007669"/>
    <property type="project" value="UniProtKB-KW"/>
</dbReference>
<sequence length="368" mass="39001">MKPLEGLKVVELARILAGPWAGQALADLGAEVVKVESPEGDDTRRWGPPWIEREGDRTAAYFYAANRGKSAVVADFSTPEGQEKVRALVADADILIENFKVGGLVKYGLDYDSLKALNPRLIYCSITGFGQDGPRANQPGYDFIIQGLSGLMSITGEAGGQPMKVGVAVTDVVTGLYATIGILAAVEQRHRTGRGQRVDLSLLDSATALLANQAMNYLATGQSPGRMGNAHPNLVPYEVVPVADGHVIVAVGNDRQFRALATLLGMESLAGNPLFASNALRIENREMLMGIIAEATAAWQRAPLLAALEQAGVPGGPINEIADTFADPQVVARGLKIMPEGVPGVRGPWRFSEAELALDRSAPTLPKG</sequence>
<gene>
    <name evidence="2" type="ORF">STA1M1_19510</name>
</gene>
<evidence type="ECO:0000313" key="3">
    <source>
        <dbReference type="Proteomes" id="UP001144205"/>
    </source>
</evidence>
<evidence type="ECO:0000313" key="2">
    <source>
        <dbReference type="EMBL" id="GKY88082.1"/>
    </source>
</evidence>
<dbReference type="Proteomes" id="UP001144205">
    <property type="component" value="Unassembled WGS sequence"/>
</dbReference>
<keyword evidence="3" id="KW-1185">Reference proteome</keyword>
<dbReference type="Gene3D" id="3.30.1540.10">
    <property type="entry name" value="formyl-coa transferase, domain 3"/>
    <property type="match status" value="1"/>
</dbReference>
<dbReference type="RefSeq" id="WP_281842110.1">
    <property type="nucleotide sequence ID" value="NZ_BROH01000005.1"/>
</dbReference>
<dbReference type="Pfam" id="PF02515">
    <property type="entry name" value="CoA_transf_3"/>
    <property type="match status" value="1"/>
</dbReference>
<name>A0ABQ5LSW5_9RHOB</name>
<reference evidence="2" key="1">
    <citation type="journal article" date="2023" name="Int. J. Syst. Evol. Microbiol.">
        <title>Sinisalibacter aestuarii sp. nov., isolated from estuarine sediment of the Arakawa River.</title>
        <authorList>
            <person name="Arafat S.T."/>
            <person name="Hirano S."/>
            <person name="Sato A."/>
            <person name="Takeuchi K."/>
            <person name="Yasuda T."/>
            <person name="Terahara T."/>
            <person name="Hamada M."/>
            <person name="Kobayashi T."/>
        </authorList>
    </citation>
    <scope>NUCLEOTIDE SEQUENCE</scope>
    <source>
        <strain evidence="2">B-399</strain>
    </source>
</reference>
<dbReference type="InterPro" id="IPR003673">
    <property type="entry name" value="CoA-Trfase_fam_III"/>
</dbReference>